<dbReference type="EMBL" id="CP104003">
    <property type="protein sequence ID" value="UWM56564.1"/>
    <property type="molecule type" value="Genomic_DNA"/>
</dbReference>
<dbReference type="Proteomes" id="UP001057580">
    <property type="component" value="Chromosome"/>
</dbReference>
<keyword evidence="2" id="KW-1185">Reference proteome</keyword>
<dbReference type="AlphaFoldDB" id="A0A9E7R668"/>
<sequence length="117" mass="12945">METLETATPFQRYVVLAVFAHEEREETPAQTFDVRDFCVEHLSSLEGNPFEGGVSRESIIRALSSLEEEGVLESEVVDASPVGKGRPAYRLAVDTETVEESLLDDDLFAPLVRSLSD</sequence>
<dbReference type="KEGG" id="ssai:N0B31_09780"/>
<evidence type="ECO:0000313" key="1">
    <source>
        <dbReference type="EMBL" id="UWM56564.1"/>
    </source>
</evidence>
<organism evidence="1 2">
    <name type="scientific">Salinirubellus salinus</name>
    <dbReference type="NCBI Taxonomy" id="1364945"/>
    <lineage>
        <taxon>Archaea</taxon>
        <taxon>Methanobacteriati</taxon>
        <taxon>Methanobacteriota</taxon>
        <taxon>Stenosarchaea group</taxon>
        <taxon>Halobacteria</taxon>
        <taxon>Halobacteriales</taxon>
        <taxon>Natronomonadaceae</taxon>
        <taxon>Salinirubellus</taxon>
    </lineage>
</organism>
<dbReference type="RefSeq" id="WP_260643678.1">
    <property type="nucleotide sequence ID" value="NZ_CP104003.1"/>
</dbReference>
<protein>
    <submittedName>
        <fullName evidence="1">Helix-turn-helix domain-containing protein</fullName>
    </submittedName>
</protein>
<name>A0A9E7R668_9EURY</name>
<dbReference type="GeneID" id="74942712"/>
<gene>
    <name evidence="1" type="ORF">N0B31_09780</name>
</gene>
<reference evidence="1" key="1">
    <citation type="submission" date="2022-09" db="EMBL/GenBank/DDBJ databases">
        <title>Diverse halophilic archaea isolated from saline environments.</title>
        <authorList>
            <person name="Cui H.-L."/>
        </authorList>
    </citation>
    <scope>NUCLEOTIDE SEQUENCE</scope>
    <source>
        <strain evidence="1">ZS-35-S2</strain>
    </source>
</reference>
<proteinExistence type="predicted"/>
<accession>A0A9E7R668</accession>
<evidence type="ECO:0000313" key="2">
    <source>
        <dbReference type="Proteomes" id="UP001057580"/>
    </source>
</evidence>